<evidence type="ECO:0000256" key="3">
    <source>
        <dbReference type="ARBA" id="ARBA00023186"/>
    </source>
</evidence>
<dbReference type="EMBL" id="CADIJM010000007">
    <property type="protein sequence ID" value="CAB3716679.1"/>
    <property type="molecule type" value="Genomic_DNA"/>
</dbReference>
<dbReference type="Gene3D" id="1.10.890.10">
    <property type="entry name" value="HNS-dependent expression A"/>
    <property type="match status" value="1"/>
</dbReference>
<protein>
    <submittedName>
        <fullName evidence="5">Acid stress chaperone HdeA</fullName>
    </submittedName>
</protein>
<sequence>MKKHLLMIGLIGSMTFAVTGQAADAKKPLALWQCQDFLGVQETYRPVVVSYAEALNNKGKPEEAVLDVEGISTRTPMLVKQCNENPKQMLRDALAGLKK</sequence>
<dbReference type="Pfam" id="PF06411">
    <property type="entry name" value="HdeA"/>
    <property type="match status" value="1"/>
</dbReference>
<gene>
    <name evidence="5" type="primary">hdeA</name>
    <name evidence="5" type="ORF">LMG26690_03567</name>
</gene>
<dbReference type="Proteomes" id="UP000494214">
    <property type="component" value="Unassembled WGS sequence"/>
</dbReference>
<proteinExistence type="predicted"/>
<dbReference type="GO" id="GO:0071468">
    <property type="term" value="P:cellular response to acidic pH"/>
    <property type="evidence" value="ECO:0007669"/>
    <property type="project" value="InterPro"/>
</dbReference>
<accession>A0A6S7A8C1</accession>
<dbReference type="NCBIfam" id="NF007576">
    <property type="entry name" value="PRK10208.1"/>
    <property type="match status" value="1"/>
</dbReference>
<feature type="chain" id="PRO_5028810516" evidence="4">
    <location>
        <begin position="23"/>
        <end position="99"/>
    </location>
</feature>
<name>A0A6S7A8C1_9BURK</name>
<evidence type="ECO:0000256" key="4">
    <source>
        <dbReference type="SAM" id="SignalP"/>
    </source>
</evidence>
<dbReference type="AlphaFoldDB" id="A0A6S7A8C1"/>
<dbReference type="RefSeq" id="WP_056563757.1">
    <property type="nucleotide sequence ID" value="NZ_CADIJM010000007.1"/>
</dbReference>
<organism evidence="5 6">
    <name type="scientific">Achromobacter animicus</name>
    <dbReference type="NCBI Taxonomy" id="1389935"/>
    <lineage>
        <taxon>Bacteria</taxon>
        <taxon>Pseudomonadati</taxon>
        <taxon>Pseudomonadota</taxon>
        <taxon>Betaproteobacteria</taxon>
        <taxon>Burkholderiales</taxon>
        <taxon>Alcaligenaceae</taxon>
        <taxon>Achromobacter</taxon>
    </lineage>
</organism>
<keyword evidence="1 4" id="KW-0732">Signal</keyword>
<dbReference type="InterPro" id="IPR038303">
    <property type="entry name" value="HdeA/HdeB_sf"/>
</dbReference>
<dbReference type="SUPFAM" id="SSF47752">
    <property type="entry name" value="Protein HNS-dependent expression A, HdeA"/>
    <property type="match status" value="1"/>
</dbReference>
<evidence type="ECO:0000313" key="5">
    <source>
        <dbReference type="EMBL" id="CAB3716679.1"/>
    </source>
</evidence>
<evidence type="ECO:0000256" key="2">
    <source>
        <dbReference type="ARBA" id="ARBA00022764"/>
    </source>
</evidence>
<dbReference type="GO" id="GO:0030288">
    <property type="term" value="C:outer membrane-bounded periplasmic space"/>
    <property type="evidence" value="ECO:0007669"/>
    <property type="project" value="InterPro"/>
</dbReference>
<dbReference type="InterPro" id="IPR010486">
    <property type="entry name" value="HNS-dep_expression_A/B"/>
</dbReference>
<reference evidence="5 6" key="1">
    <citation type="submission" date="2020-04" db="EMBL/GenBank/DDBJ databases">
        <authorList>
            <person name="De Canck E."/>
        </authorList>
    </citation>
    <scope>NUCLEOTIDE SEQUENCE [LARGE SCALE GENOMIC DNA]</scope>
    <source>
        <strain evidence="5 6">LMG 26690</strain>
    </source>
</reference>
<keyword evidence="6" id="KW-1185">Reference proteome</keyword>
<keyword evidence="3" id="KW-0143">Chaperone</keyword>
<evidence type="ECO:0000313" key="6">
    <source>
        <dbReference type="Proteomes" id="UP000494214"/>
    </source>
</evidence>
<evidence type="ECO:0000256" key="1">
    <source>
        <dbReference type="ARBA" id="ARBA00022729"/>
    </source>
</evidence>
<dbReference type="InterPro" id="IPR036831">
    <property type="entry name" value="HdeA_sf"/>
</dbReference>
<keyword evidence="2" id="KW-0574">Periplasm</keyword>
<feature type="signal peptide" evidence="4">
    <location>
        <begin position="1"/>
        <end position="22"/>
    </location>
</feature>